<evidence type="ECO:0000313" key="4">
    <source>
        <dbReference type="Proteomes" id="UP001477278"/>
    </source>
</evidence>
<dbReference type="InterPro" id="IPR011119">
    <property type="entry name" value="Unchr_helicase_relaxase_TraI"/>
</dbReference>
<dbReference type="NCBIfam" id="NF041494">
    <property type="entry name" value="MobH"/>
    <property type="match status" value="1"/>
</dbReference>
<evidence type="ECO:0000259" key="2">
    <source>
        <dbReference type="Pfam" id="PF07514"/>
    </source>
</evidence>
<evidence type="ECO:0000313" key="3">
    <source>
        <dbReference type="EMBL" id="MEO3684513.1"/>
    </source>
</evidence>
<feature type="region of interest" description="Disordered" evidence="1">
    <location>
        <begin position="684"/>
        <end position="738"/>
    </location>
</feature>
<feature type="region of interest" description="Disordered" evidence="1">
    <location>
        <begin position="770"/>
        <end position="793"/>
    </location>
</feature>
<proteinExistence type="predicted"/>
<keyword evidence="4" id="KW-1185">Reference proteome</keyword>
<feature type="compositionally biased region" description="Basic residues" evidence="1">
    <location>
        <begin position="484"/>
        <end position="495"/>
    </location>
</feature>
<feature type="compositionally biased region" description="Basic and acidic residues" evidence="1">
    <location>
        <begin position="508"/>
        <end position="518"/>
    </location>
</feature>
<comment type="caution">
    <text evidence="3">The sequence shown here is derived from an EMBL/GenBank/DDBJ whole genome shotgun (WGS) entry which is preliminary data.</text>
</comment>
<dbReference type="EMBL" id="JBDPZN010000015">
    <property type="protein sequence ID" value="MEO3684513.1"/>
    <property type="molecule type" value="Genomic_DNA"/>
</dbReference>
<feature type="domain" description="Uncharacterised" evidence="2">
    <location>
        <begin position="63"/>
        <end position="367"/>
    </location>
</feature>
<feature type="region of interest" description="Disordered" evidence="1">
    <location>
        <begin position="462"/>
        <end position="569"/>
    </location>
</feature>
<dbReference type="RefSeq" id="WP_347690942.1">
    <property type="nucleotide sequence ID" value="NZ_JBDPZN010000015.1"/>
</dbReference>
<accession>A0ABV0FUK1</accession>
<organism evidence="3 4">
    <name type="scientific">Shewanella vesiculosa</name>
    <dbReference type="NCBI Taxonomy" id="518738"/>
    <lineage>
        <taxon>Bacteria</taxon>
        <taxon>Pseudomonadati</taxon>
        <taxon>Pseudomonadota</taxon>
        <taxon>Gammaproteobacteria</taxon>
        <taxon>Alteromonadales</taxon>
        <taxon>Shewanellaceae</taxon>
        <taxon>Shewanella</taxon>
    </lineage>
</organism>
<feature type="compositionally biased region" description="Polar residues" evidence="1">
    <location>
        <begin position="525"/>
        <end position="544"/>
    </location>
</feature>
<name>A0ABV0FUK1_9GAMM</name>
<gene>
    <name evidence="3" type="primary">mobH</name>
    <name evidence="3" type="ORF">ABHN84_19820</name>
</gene>
<reference evidence="3 4" key="1">
    <citation type="submission" date="2024-05" db="EMBL/GenBank/DDBJ databases">
        <title>Genome sequencing of Marine Estuary Bacteria, Shewanella vesiculosa and S. baltica, and Pseudomonas syringae.</title>
        <authorList>
            <person name="Gurung A."/>
            <person name="Maclea K.S."/>
        </authorList>
    </citation>
    <scope>NUCLEOTIDE SEQUENCE [LARGE SCALE GENOMIC DNA]</scope>
    <source>
        <strain evidence="3 4">1A</strain>
    </source>
</reference>
<dbReference type="Pfam" id="PF07514">
    <property type="entry name" value="TraI_2"/>
    <property type="match status" value="1"/>
</dbReference>
<dbReference type="Proteomes" id="UP001477278">
    <property type="component" value="Unassembled WGS sequence"/>
</dbReference>
<sequence>MSSLSIHAFKFRVLLNSLWSRIDVWKSVKSKTELEDERKLDAVLHYPLKTASIPLVQIESLLNRHKDKIRIIERDIGLIHKGCEFNFVDLVESTIRAYIGYCHLIPASEMDHHQYIGGLLEHSLDVSIRSLQFSMSFMLDQMGLVDEDQARRPRYEFAAWVCGLLHDAGKIISNVQVIGSNGEIWRPLNESIFDWAERNQIKEYTVVHQKERLQNDHETNSVHFLPLVLNDVAKNYLIGSHDDLYSMITQTLVHYHSYKGYLFNAVRKADSESTYEDYARVWLHDSSRKKSLTIGVVNAMRSLYSNWLVNKIGGDLFVFNHQVFLSADRPISDVIKKCIDYEIKLPTSPKALISILLDKRILSKVSDKSTFANLYLGEFTEENIHEFAECKTGPMARISPITVILVEWANFVVGDNPLPGEVHGALRYNTSANKNVHKLCNNQGVSIVAPKDSAVDEQLAELSPEEMQPIPTNNESVNPEPKAKPKPKPKAKPKTATKSLSKNSANTDKSDPESKVGKDPISAPATVSSTEAVSEGGTSDNQPVTAKKPIVRNNTESKPKNIEPNSSAVEETVNSDYPWIVKQRRPKPVDKALAELLKAPDDNFIWIDNGDVCVNMSFLTERTDQFSAQIINAMSFLKLLKKNCKGKEISILDKPDNKVMYVLLNDTLSKLFLPILLANKLSEPPKDIESSDVETSNQDGESLPEPPKDIKPSDVETSNQDGETLLEQPNDIRPSDVETSNLDGEALLEQPYDIRPSDVETSNLDGEALLEQPNDIRPSDVETSNQDVSDDGDDIDDLTSEATLMEYSQLISKLKSVCPTLKNSELRDFCKAEGIAPIVTESGQINIEITSVQLDELKWKLRDNNE</sequence>
<protein>
    <submittedName>
        <fullName evidence="3">MobH family relaxase</fullName>
    </submittedName>
</protein>
<evidence type="ECO:0000256" key="1">
    <source>
        <dbReference type="SAM" id="MobiDB-lite"/>
    </source>
</evidence>
<dbReference type="Gene3D" id="1.10.3210.40">
    <property type="match status" value="1"/>
</dbReference>